<comment type="caution">
    <text evidence="3">The sequence shown here is derived from an EMBL/GenBank/DDBJ whole genome shotgun (WGS) entry which is preliminary data.</text>
</comment>
<dbReference type="PROSITE" id="PS50234">
    <property type="entry name" value="VWFA"/>
    <property type="match status" value="1"/>
</dbReference>
<dbReference type="Pfam" id="PF13519">
    <property type="entry name" value="VWA_2"/>
    <property type="match status" value="1"/>
</dbReference>
<dbReference type="PANTHER" id="PTHR35023">
    <property type="entry name" value="CHELATASE-RELATED"/>
    <property type="match status" value="1"/>
</dbReference>
<keyword evidence="4" id="KW-1185">Reference proteome</keyword>
<dbReference type="SUPFAM" id="SSF53300">
    <property type="entry name" value="vWA-like"/>
    <property type="match status" value="1"/>
</dbReference>
<dbReference type="SMART" id="SM00327">
    <property type="entry name" value="VWA"/>
    <property type="match status" value="1"/>
</dbReference>
<evidence type="ECO:0000256" key="1">
    <source>
        <dbReference type="ARBA" id="ARBA00005799"/>
    </source>
</evidence>
<dbReference type="CDD" id="cd01451">
    <property type="entry name" value="vWA_Magnesium_chelatase"/>
    <property type="match status" value="1"/>
</dbReference>
<dbReference type="Gene3D" id="3.40.50.410">
    <property type="entry name" value="von Willebrand factor, type A domain"/>
    <property type="match status" value="1"/>
</dbReference>
<dbReference type="InterPro" id="IPR052989">
    <property type="entry name" value="Mg-chelatase_DI-like"/>
</dbReference>
<evidence type="ECO:0000259" key="2">
    <source>
        <dbReference type="PROSITE" id="PS50234"/>
    </source>
</evidence>
<accession>A0ABU3NRZ2</accession>
<feature type="domain" description="VWFA" evidence="2">
    <location>
        <begin position="104"/>
        <end position="285"/>
    </location>
</feature>
<protein>
    <submittedName>
        <fullName evidence="3">VWA domain-containing protein</fullName>
    </submittedName>
</protein>
<evidence type="ECO:0000313" key="3">
    <source>
        <dbReference type="EMBL" id="MDT8898968.1"/>
    </source>
</evidence>
<dbReference type="EMBL" id="JAUHMF010000002">
    <property type="protein sequence ID" value="MDT8898968.1"/>
    <property type="molecule type" value="Genomic_DNA"/>
</dbReference>
<sequence length="298" mass="33529">MWWDGGQVVQATQPFEPRRLDTPLDKMMRRFAGRRSRTHTERKRGRYIQARPAQGPTDDLAFDATLRAAAPFQKERSEERRHLAFAIHRSDLMRKVRVRRAANLILFVVDASWSMAVAERMQATKGAILSLLNDAYQRRDRVGLIVFQKDRASLVLPPTNSVTLAQTALADIPVGGKTPLSAGLKLALEVLQRERLRHPDVMPLLIVLTDGAGNVSISHLPPLEEAYLYADEIAREGVHSIVINMEHIAFDQGLAQALADHLKAPCYTAGDIRAESLYYTVRRELNARTPPATLEDRR</sequence>
<organism evidence="3 4">
    <name type="scientific">Thermanaerothrix solaris</name>
    <dbReference type="NCBI Taxonomy" id="3058434"/>
    <lineage>
        <taxon>Bacteria</taxon>
        <taxon>Bacillati</taxon>
        <taxon>Chloroflexota</taxon>
        <taxon>Anaerolineae</taxon>
        <taxon>Anaerolineales</taxon>
        <taxon>Anaerolineaceae</taxon>
        <taxon>Thermanaerothrix</taxon>
    </lineage>
</organism>
<reference evidence="3 4" key="1">
    <citation type="submission" date="2023-07" db="EMBL/GenBank/DDBJ databases">
        <title>Novel species of Thermanaerothrix with wide hydrolytic capabilities.</title>
        <authorList>
            <person name="Zayulina K.S."/>
            <person name="Podosokorskaya O.A."/>
            <person name="Elcheninov A.G."/>
        </authorList>
    </citation>
    <scope>NUCLEOTIDE SEQUENCE [LARGE SCALE GENOMIC DNA]</scope>
    <source>
        <strain evidence="3 4">4228-RoL</strain>
    </source>
</reference>
<dbReference type="RefSeq" id="WP_315625642.1">
    <property type="nucleotide sequence ID" value="NZ_JAUHMF010000002.1"/>
</dbReference>
<proteinExistence type="inferred from homology"/>
<dbReference type="InterPro" id="IPR002035">
    <property type="entry name" value="VWF_A"/>
</dbReference>
<evidence type="ECO:0000313" key="4">
    <source>
        <dbReference type="Proteomes" id="UP001254165"/>
    </source>
</evidence>
<dbReference type="PANTHER" id="PTHR35023:SF1">
    <property type="entry name" value="MG-PROTOPORPHYRIN IX CHELATASE"/>
    <property type="match status" value="1"/>
</dbReference>
<dbReference type="InterPro" id="IPR036465">
    <property type="entry name" value="vWFA_dom_sf"/>
</dbReference>
<name>A0ABU3NRZ2_9CHLR</name>
<gene>
    <name evidence="3" type="ORF">QYE77_11905</name>
</gene>
<dbReference type="InterPro" id="IPR041702">
    <property type="entry name" value="BchD/ChlD_VWA"/>
</dbReference>
<comment type="similarity">
    <text evidence="1">Belongs to the Mg-chelatase subunits D/I family.</text>
</comment>
<dbReference type="Proteomes" id="UP001254165">
    <property type="component" value="Unassembled WGS sequence"/>
</dbReference>